<evidence type="ECO:0000256" key="1">
    <source>
        <dbReference type="SAM" id="SignalP"/>
    </source>
</evidence>
<dbReference type="EMBL" id="JBHSLV010000032">
    <property type="protein sequence ID" value="MFC5394599.1"/>
    <property type="molecule type" value="Genomic_DNA"/>
</dbReference>
<gene>
    <name evidence="2" type="ORF">ACFPPC_18335</name>
</gene>
<feature type="signal peptide" evidence="1">
    <location>
        <begin position="1"/>
        <end position="23"/>
    </location>
</feature>
<evidence type="ECO:0000313" key="2">
    <source>
        <dbReference type="EMBL" id="MFC5394599.1"/>
    </source>
</evidence>
<organism evidence="2 3">
    <name type="scientific">Bosea vestrisii</name>
    <dbReference type="NCBI Taxonomy" id="151416"/>
    <lineage>
        <taxon>Bacteria</taxon>
        <taxon>Pseudomonadati</taxon>
        <taxon>Pseudomonadota</taxon>
        <taxon>Alphaproteobacteria</taxon>
        <taxon>Hyphomicrobiales</taxon>
        <taxon>Boseaceae</taxon>
        <taxon>Bosea</taxon>
    </lineage>
</organism>
<keyword evidence="3" id="KW-1185">Reference proteome</keyword>
<dbReference type="RefSeq" id="WP_377010023.1">
    <property type="nucleotide sequence ID" value="NZ_JBHSLV010000032.1"/>
</dbReference>
<name>A0ABW0HF79_9HYPH</name>
<keyword evidence="1" id="KW-0732">Signal</keyword>
<comment type="caution">
    <text evidence="2">The sequence shown here is derived from an EMBL/GenBank/DDBJ whole genome shotgun (WGS) entry which is preliminary data.</text>
</comment>
<protein>
    <submittedName>
        <fullName evidence="2">Uncharacterized protein</fullName>
    </submittedName>
</protein>
<reference evidence="3" key="1">
    <citation type="journal article" date="2019" name="Int. J. Syst. Evol. Microbiol.">
        <title>The Global Catalogue of Microorganisms (GCM) 10K type strain sequencing project: providing services to taxonomists for standard genome sequencing and annotation.</title>
        <authorList>
            <consortium name="The Broad Institute Genomics Platform"/>
            <consortium name="The Broad Institute Genome Sequencing Center for Infectious Disease"/>
            <person name="Wu L."/>
            <person name="Ma J."/>
        </authorList>
    </citation>
    <scope>NUCLEOTIDE SEQUENCE [LARGE SCALE GENOMIC DNA]</scope>
    <source>
        <strain evidence="3">CGMCC 1.16326</strain>
    </source>
</reference>
<proteinExistence type="predicted"/>
<evidence type="ECO:0000313" key="3">
    <source>
        <dbReference type="Proteomes" id="UP001596104"/>
    </source>
</evidence>
<dbReference type="Proteomes" id="UP001596104">
    <property type="component" value="Unassembled WGS sequence"/>
</dbReference>
<sequence length="70" mass="7624">MSPLLRRAGFILSFAIVAMALQAQLTARPTLQFATQVSDAQVVFEKSSKPRTGRAAQLRRMPRPVAANLA</sequence>
<feature type="chain" id="PRO_5046085530" evidence="1">
    <location>
        <begin position="24"/>
        <end position="70"/>
    </location>
</feature>
<accession>A0ABW0HF79</accession>